<feature type="domain" description="ABC transporter" evidence="1">
    <location>
        <begin position="1"/>
        <end position="37"/>
    </location>
</feature>
<dbReference type="InterPro" id="IPR003439">
    <property type="entry name" value="ABC_transporter-like_ATP-bd"/>
</dbReference>
<evidence type="ECO:0000313" key="3">
    <source>
        <dbReference type="Proteomes" id="UP001596250"/>
    </source>
</evidence>
<dbReference type="Proteomes" id="UP001596250">
    <property type="component" value="Unassembled WGS sequence"/>
</dbReference>
<dbReference type="SUPFAM" id="SSF52540">
    <property type="entry name" value="P-loop containing nucleoside triphosphate hydrolases"/>
    <property type="match status" value="1"/>
</dbReference>
<keyword evidence="2" id="KW-0547">Nucleotide-binding</keyword>
<comment type="caution">
    <text evidence="2">The sequence shown here is derived from an EMBL/GenBank/DDBJ whole genome shotgun (WGS) entry which is preliminary data.</text>
</comment>
<keyword evidence="3" id="KW-1185">Reference proteome</keyword>
<protein>
    <submittedName>
        <fullName evidence="2">ATP-binding cassette domain-containing protein</fullName>
    </submittedName>
</protein>
<accession>A0ABW1INU4</accession>
<organism evidence="2 3">
    <name type="scientific">Marinicrinis lubricantis</name>
    <dbReference type="NCBI Taxonomy" id="2086470"/>
    <lineage>
        <taxon>Bacteria</taxon>
        <taxon>Bacillati</taxon>
        <taxon>Bacillota</taxon>
        <taxon>Bacilli</taxon>
        <taxon>Bacillales</taxon>
        <taxon>Paenibacillaceae</taxon>
    </lineage>
</organism>
<sequence>MVGRNGSGKSTLLKLIAGLTRPSRGKINRKPGTSIGYAPEHYAVESTSIEWASYYGDGS</sequence>
<dbReference type="Gene3D" id="3.40.50.300">
    <property type="entry name" value="P-loop containing nucleotide triphosphate hydrolases"/>
    <property type="match status" value="1"/>
</dbReference>
<dbReference type="RefSeq" id="WP_379894084.1">
    <property type="nucleotide sequence ID" value="NZ_JBHSQV010000132.1"/>
</dbReference>
<reference evidence="3" key="1">
    <citation type="journal article" date="2019" name="Int. J. Syst. Evol. Microbiol.">
        <title>The Global Catalogue of Microorganisms (GCM) 10K type strain sequencing project: providing services to taxonomists for standard genome sequencing and annotation.</title>
        <authorList>
            <consortium name="The Broad Institute Genomics Platform"/>
            <consortium name="The Broad Institute Genome Sequencing Center for Infectious Disease"/>
            <person name="Wu L."/>
            <person name="Ma J."/>
        </authorList>
    </citation>
    <scope>NUCLEOTIDE SEQUENCE [LARGE SCALE GENOMIC DNA]</scope>
    <source>
        <strain evidence="3">CCM 8749</strain>
    </source>
</reference>
<gene>
    <name evidence="2" type="ORF">ACFPXP_10095</name>
</gene>
<dbReference type="GO" id="GO:0005524">
    <property type="term" value="F:ATP binding"/>
    <property type="evidence" value="ECO:0007669"/>
    <property type="project" value="UniProtKB-KW"/>
</dbReference>
<dbReference type="InterPro" id="IPR027417">
    <property type="entry name" value="P-loop_NTPase"/>
</dbReference>
<name>A0ABW1INU4_9BACL</name>
<keyword evidence="2" id="KW-0067">ATP-binding</keyword>
<dbReference type="EMBL" id="JBHSQV010000132">
    <property type="protein sequence ID" value="MFC5986767.1"/>
    <property type="molecule type" value="Genomic_DNA"/>
</dbReference>
<proteinExistence type="predicted"/>
<evidence type="ECO:0000259" key="1">
    <source>
        <dbReference type="Pfam" id="PF00005"/>
    </source>
</evidence>
<evidence type="ECO:0000313" key="2">
    <source>
        <dbReference type="EMBL" id="MFC5986767.1"/>
    </source>
</evidence>
<dbReference type="Pfam" id="PF00005">
    <property type="entry name" value="ABC_tran"/>
    <property type="match status" value="1"/>
</dbReference>